<feature type="compositionally biased region" description="Basic and acidic residues" evidence="1">
    <location>
        <begin position="48"/>
        <end position="65"/>
    </location>
</feature>
<evidence type="ECO:0000256" key="1">
    <source>
        <dbReference type="SAM" id="MobiDB-lite"/>
    </source>
</evidence>
<sequence>MRGDDALGGKRGVVAKGREREGANEGEQVTGRETKDEATWVVSHWLKHIEDEDKGRPHDEERVEPRVPQSQGKESEADGLGDEWVGFVQWKGGWLEEGRFKLVT</sequence>
<feature type="region of interest" description="Disordered" evidence="1">
    <location>
        <begin position="1"/>
        <end position="36"/>
    </location>
</feature>
<dbReference type="HOGENOM" id="CLU_2253768_0_0_1"/>
<dbReference type="Gramene" id="ERM93981">
    <property type="protein sequence ID" value="ERM93981"/>
    <property type="gene ID" value="AMTR_s00136p00059630"/>
</dbReference>
<proteinExistence type="predicted"/>
<reference evidence="3" key="1">
    <citation type="journal article" date="2013" name="Science">
        <title>The Amborella genome and the evolution of flowering plants.</title>
        <authorList>
            <consortium name="Amborella Genome Project"/>
        </authorList>
    </citation>
    <scope>NUCLEOTIDE SEQUENCE [LARGE SCALE GENOMIC DNA]</scope>
</reference>
<dbReference type="Proteomes" id="UP000017836">
    <property type="component" value="Unassembled WGS sequence"/>
</dbReference>
<dbReference type="AlphaFoldDB" id="W1NEV5"/>
<evidence type="ECO:0000313" key="3">
    <source>
        <dbReference type="Proteomes" id="UP000017836"/>
    </source>
</evidence>
<evidence type="ECO:0000313" key="2">
    <source>
        <dbReference type="EMBL" id="ERM93981.1"/>
    </source>
</evidence>
<accession>W1NEV5</accession>
<feature type="region of interest" description="Disordered" evidence="1">
    <location>
        <begin position="48"/>
        <end position="80"/>
    </location>
</feature>
<dbReference type="EMBL" id="KI397522">
    <property type="protein sequence ID" value="ERM93981.1"/>
    <property type="molecule type" value="Genomic_DNA"/>
</dbReference>
<keyword evidence="3" id="KW-1185">Reference proteome</keyword>
<gene>
    <name evidence="2" type="ORF">AMTR_s00136p00059630</name>
</gene>
<protein>
    <submittedName>
        <fullName evidence="2">Uncharacterized protein</fullName>
    </submittedName>
</protein>
<name>W1NEV5_AMBTC</name>
<organism evidence="2 3">
    <name type="scientific">Amborella trichopoda</name>
    <dbReference type="NCBI Taxonomy" id="13333"/>
    <lineage>
        <taxon>Eukaryota</taxon>
        <taxon>Viridiplantae</taxon>
        <taxon>Streptophyta</taxon>
        <taxon>Embryophyta</taxon>
        <taxon>Tracheophyta</taxon>
        <taxon>Spermatophyta</taxon>
        <taxon>Magnoliopsida</taxon>
        <taxon>Amborellales</taxon>
        <taxon>Amborellaceae</taxon>
        <taxon>Amborella</taxon>
    </lineage>
</organism>